<dbReference type="OrthoDB" id="9802944at2"/>
<dbReference type="InterPro" id="IPR009061">
    <property type="entry name" value="DNA-bd_dom_put_sf"/>
</dbReference>
<dbReference type="Pfam" id="PF09278">
    <property type="entry name" value="MerR-DNA-bind"/>
    <property type="match status" value="1"/>
</dbReference>
<keyword evidence="3" id="KW-0804">Transcription</keyword>
<evidence type="ECO:0000259" key="4">
    <source>
        <dbReference type="PROSITE" id="PS50937"/>
    </source>
</evidence>
<proteinExistence type="predicted"/>
<dbReference type="GO" id="GO:0003700">
    <property type="term" value="F:DNA-binding transcription factor activity"/>
    <property type="evidence" value="ECO:0007669"/>
    <property type="project" value="InterPro"/>
</dbReference>
<dbReference type="Pfam" id="PF00376">
    <property type="entry name" value="MerR"/>
    <property type="match status" value="1"/>
</dbReference>
<name>A0A4Y8ZVD5_9SPHN</name>
<dbReference type="SUPFAM" id="SSF46955">
    <property type="entry name" value="Putative DNA-binding domain"/>
    <property type="match status" value="1"/>
</dbReference>
<protein>
    <submittedName>
        <fullName evidence="5">MerR family transcriptional regulator</fullName>
    </submittedName>
</protein>
<dbReference type="PROSITE" id="PS50937">
    <property type="entry name" value="HTH_MERR_2"/>
    <property type="match status" value="1"/>
</dbReference>
<dbReference type="PANTHER" id="PTHR30204:SF94">
    <property type="entry name" value="HEAVY METAL-DEPENDENT TRANSCRIPTIONAL REGULATOR HI_0293-RELATED"/>
    <property type="match status" value="1"/>
</dbReference>
<dbReference type="SMART" id="SM00422">
    <property type="entry name" value="HTH_MERR"/>
    <property type="match status" value="1"/>
</dbReference>
<dbReference type="GO" id="GO:0003677">
    <property type="term" value="F:DNA binding"/>
    <property type="evidence" value="ECO:0007669"/>
    <property type="project" value="UniProtKB-KW"/>
</dbReference>
<dbReference type="InterPro" id="IPR047057">
    <property type="entry name" value="MerR_fam"/>
</dbReference>
<dbReference type="Gene3D" id="1.10.1660.10">
    <property type="match status" value="1"/>
</dbReference>
<organism evidence="5 6">
    <name type="scientific">Sphingomonas parva</name>
    <dbReference type="NCBI Taxonomy" id="2555898"/>
    <lineage>
        <taxon>Bacteria</taxon>
        <taxon>Pseudomonadati</taxon>
        <taxon>Pseudomonadota</taxon>
        <taxon>Alphaproteobacteria</taxon>
        <taxon>Sphingomonadales</taxon>
        <taxon>Sphingomonadaceae</taxon>
        <taxon>Sphingomonas</taxon>
    </lineage>
</organism>
<dbReference type="Proteomes" id="UP000298213">
    <property type="component" value="Unassembled WGS sequence"/>
</dbReference>
<dbReference type="InterPro" id="IPR000551">
    <property type="entry name" value="MerR-type_HTH_dom"/>
</dbReference>
<feature type="domain" description="HTH merR-type" evidence="4">
    <location>
        <begin position="3"/>
        <end position="72"/>
    </location>
</feature>
<keyword evidence="6" id="KW-1185">Reference proteome</keyword>
<evidence type="ECO:0000313" key="5">
    <source>
        <dbReference type="EMBL" id="TFI59874.1"/>
    </source>
</evidence>
<dbReference type="PANTHER" id="PTHR30204">
    <property type="entry name" value="REDOX-CYCLING DRUG-SENSING TRANSCRIPTIONAL ACTIVATOR SOXR"/>
    <property type="match status" value="1"/>
</dbReference>
<keyword evidence="2" id="KW-0238">DNA-binding</keyword>
<dbReference type="AlphaFoldDB" id="A0A4Y8ZVD5"/>
<dbReference type="RefSeq" id="WP_135083672.1">
    <property type="nucleotide sequence ID" value="NZ_SPDV01000003.1"/>
</dbReference>
<sequence>MSRLMIGDLARRTGTKVNTIRFYEDIGLMPRAARTESGRRTYEEGEVRRLAFIRHGRELGFSIDELRSLISLSDQPDRDCAEAEEIARRHLAEVEARISRLTSLRDELQQIATTCSGGRMADCRVIEAITDAGA</sequence>
<comment type="caution">
    <text evidence="5">The sequence shown here is derived from an EMBL/GenBank/DDBJ whole genome shotgun (WGS) entry which is preliminary data.</text>
</comment>
<evidence type="ECO:0000256" key="2">
    <source>
        <dbReference type="ARBA" id="ARBA00023125"/>
    </source>
</evidence>
<accession>A0A4Y8ZVD5</accession>
<keyword evidence="1" id="KW-0805">Transcription regulation</keyword>
<dbReference type="EMBL" id="SPDV01000003">
    <property type="protein sequence ID" value="TFI59874.1"/>
    <property type="molecule type" value="Genomic_DNA"/>
</dbReference>
<evidence type="ECO:0000313" key="6">
    <source>
        <dbReference type="Proteomes" id="UP000298213"/>
    </source>
</evidence>
<reference evidence="5 6" key="1">
    <citation type="submission" date="2019-03" db="EMBL/GenBank/DDBJ databases">
        <title>Genome sequence of Sphingomonas sp. 17J27-24.</title>
        <authorList>
            <person name="Kim M."/>
            <person name="Maeng S."/>
            <person name="Sathiyaraj S."/>
        </authorList>
    </citation>
    <scope>NUCLEOTIDE SEQUENCE [LARGE SCALE GENOMIC DNA]</scope>
    <source>
        <strain evidence="5 6">17J27-24</strain>
    </source>
</reference>
<dbReference type="PRINTS" id="PR00040">
    <property type="entry name" value="HTHMERR"/>
</dbReference>
<dbReference type="InterPro" id="IPR015358">
    <property type="entry name" value="Tscrpt_reg_MerR_DNA-bd"/>
</dbReference>
<evidence type="ECO:0000256" key="1">
    <source>
        <dbReference type="ARBA" id="ARBA00023015"/>
    </source>
</evidence>
<dbReference type="CDD" id="cd04785">
    <property type="entry name" value="HTH_CadR-PbrR-like"/>
    <property type="match status" value="1"/>
</dbReference>
<gene>
    <name evidence="5" type="ORF">E2493_02710</name>
</gene>
<evidence type="ECO:0000256" key="3">
    <source>
        <dbReference type="ARBA" id="ARBA00023163"/>
    </source>
</evidence>